<evidence type="ECO:0000313" key="1">
    <source>
        <dbReference type="EMBL" id="KAL3623442.1"/>
    </source>
</evidence>
<dbReference type="AlphaFoldDB" id="A0ABD3C1J5"/>
<keyword evidence="2" id="KW-1185">Reference proteome</keyword>
<gene>
    <name evidence="1" type="ORF">CASFOL_032258</name>
</gene>
<dbReference type="EMBL" id="JAVIJP010000054">
    <property type="protein sequence ID" value="KAL3623442.1"/>
    <property type="molecule type" value="Genomic_DNA"/>
</dbReference>
<organism evidence="1 2">
    <name type="scientific">Castilleja foliolosa</name>
    <dbReference type="NCBI Taxonomy" id="1961234"/>
    <lineage>
        <taxon>Eukaryota</taxon>
        <taxon>Viridiplantae</taxon>
        <taxon>Streptophyta</taxon>
        <taxon>Embryophyta</taxon>
        <taxon>Tracheophyta</taxon>
        <taxon>Spermatophyta</taxon>
        <taxon>Magnoliopsida</taxon>
        <taxon>eudicotyledons</taxon>
        <taxon>Gunneridae</taxon>
        <taxon>Pentapetalae</taxon>
        <taxon>asterids</taxon>
        <taxon>lamiids</taxon>
        <taxon>Lamiales</taxon>
        <taxon>Orobanchaceae</taxon>
        <taxon>Pedicularideae</taxon>
        <taxon>Castillejinae</taxon>
        <taxon>Castilleja</taxon>
    </lineage>
</organism>
<name>A0ABD3C1J5_9LAMI</name>
<dbReference type="Proteomes" id="UP001632038">
    <property type="component" value="Unassembled WGS sequence"/>
</dbReference>
<protein>
    <submittedName>
        <fullName evidence="1">Uncharacterized protein</fullName>
    </submittedName>
</protein>
<evidence type="ECO:0000313" key="2">
    <source>
        <dbReference type="Proteomes" id="UP001632038"/>
    </source>
</evidence>
<reference evidence="2" key="1">
    <citation type="journal article" date="2024" name="IScience">
        <title>Strigolactones Initiate the Formation of Haustorium-like Structures in Castilleja.</title>
        <authorList>
            <person name="Buerger M."/>
            <person name="Peterson D."/>
            <person name="Chory J."/>
        </authorList>
    </citation>
    <scope>NUCLEOTIDE SEQUENCE [LARGE SCALE GENOMIC DNA]</scope>
</reference>
<accession>A0ABD3C1J5</accession>
<sequence length="38" mass="4383">MIAILQIVASALVLLKLLFPISRTPYTTSFRIFFRQDV</sequence>
<comment type="caution">
    <text evidence="1">The sequence shown here is derived from an EMBL/GenBank/DDBJ whole genome shotgun (WGS) entry which is preliminary data.</text>
</comment>
<proteinExistence type="predicted"/>